<dbReference type="eggNOG" id="COG0133">
    <property type="taxonomic scope" value="Bacteria"/>
</dbReference>
<evidence type="ECO:0000256" key="5">
    <source>
        <dbReference type="ARBA" id="ARBA00022605"/>
    </source>
</evidence>
<organism evidence="13 14">
    <name type="scientific">Singulisphaera acidiphila (strain ATCC BAA-1392 / DSM 18658 / VKM B-2454 / MOB10)</name>
    <dbReference type="NCBI Taxonomy" id="886293"/>
    <lineage>
        <taxon>Bacteria</taxon>
        <taxon>Pseudomonadati</taxon>
        <taxon>Planctomycetota</taxon>
        <taxon>Planctomycetia</taxon>
        <taxon>Isosphaerales</taxon>
        <taxon>Isosphaeraceae</taxon>
        <taxon>Singulisphaera</taxon>
    </lineage>
</organism>
<dbReference type="PANTHER" id="PTHR48077">
    <property type="entry name" value="TRYPTOPHAN SYNTHASE-RELATED"/>
    <property type="match status" value="1"/>
</dbReference>
<dbReference type="GO" id="GO:0004834">
    <property type="term" value="F:tryptophan synthase activity"/>
    <property type="evidence" value="ECO:0007669"/>
    <property type="project" value="UniProtKB-UniRule"/>
</dbReference>
<dbReference type="GO" id="GO:0005737">
    <property type="term" value="C:cytoplasm"/>
    <property type="evidence" value="ECO:0007669"/>
    <property type="project" value="TreeGrafter"/>
</dbReference>
<dbReference type="InterPro" id="IPR006654">
    <property type="entry name" value="Trp_synth_beta"/>
</dbReference>
<dbReference type="NCBIfam" id="TIGR00263">
    <property type="entry name" value="trpB"/>
    <property type="match status" value="1"/>
</dbReference>
<comment type="subunit">
    <text evidence="4 11">Tetramer of two alpha and two beta chains.</text>
</comment>
<protein>
    <recommendedName>
        <fullName evidence="11">Tryptophan synthase beta chain</fullName>
        <ecNumber evidence="11">4.2.1.20</ecNumber>
    </recommendedName>
</protein>
<evidence type="ECO:0000256" key="6">
    <source>
        <dbReference type="ARBA" id="ARBA00022822"/>
    </source>
</evidence>
<evidence type="ECO:0000259" key="12">
    <source>
        <dbReference type="Pfam" id="PF00291"/>
    </source>
</evidence>
<evidence type="ECO:0000256" key="3">
    <source>
        <dbReference type="ARBA" id="ARBA00009982"/>
    </source>
</evidence>
<dbReference type="Proteomes" id="UP000010798">
    <property type="component" value="Chromosome"/>
</dbReference>
<evidence type="ECO:0000256" key="8">
    <source>
        <dbReference type="ARBA" id="ARBA00023141"/>
    </source>
</evidence>
<evidence type="ECO:0000313" key="14">
    <source>
        <dbReference type="Proteomes" id="UP000010798"/>
    </source>
</evidence>
<comment type="cofactor">
    <cofactor evidence="1 11">
        <name>pyridoxal 5'-phosphate</name>
        <dbReference type="ChEBI" id="CHEBI:597326"/>
    </cofactor>
</comment>
<dbReference type="PANTHER" id="PTHR48077:SF3">
    <property type="entry name" value="TRYPTOPHAN SYNTHASE"/>
    <property type="match status" value="1"/>
</dbReference>
<dbReference type="AlphaFoldDB" id="L0DA28"/>
<dbReference type="HAMAP" id="MF_00133">
    <property type="entry name" value="Trp_synth_beta"/>
    <property type="match status" value="1"/>
</dbReference>
<dbReference type="KEGG" id="saci:Sinac_1333"/>
<dbReference type="FunFam" id="3.40.50.1100:FF:000001">
    <property type="entry name" value="Tryptophan synthase beta chain"/>
    <property type="match status" value="1"/>
</dbReference>
<proteinExistence type="inferred from homology"/>
<dbReference type="PIRSF" id="PIRSF001413">
    <property type="entry name" value="Trp_syn_beta"/>
    <property type="match status" value="1"/>
</dbReference>
<evidence type="ECO:0000256" key="7">
    <source>
        <dbReference type="ARBA" id="ARBA00022898"/>
    </source>
</evidence>
<sequence>MSATSESKQISSQWPDALGRFGTFGGRYVPETLMEALNQLALEYERARVDPEFQAQLNDYLSNYVGRPSPLFYAERLSKLVQGAAIYLKREDLNHTGAHKINNALGQVLIAQRMGKTRVIAETGAGQHGVATATACALTGLECTVYMGEEDIRRQKLNVFNMKTLGATVVPVTDGTRTLRDATNEAMRDWMGSSRQTHYTIGSVVGPHPFPMIVRDFQSVIGRETRQQCLDRLGRLPDAAVACVGGGSNAAGMFYPFINDAEVELIGAEAGGRGPQPGEHAASLTQGRPGVLHGSLSYVLQDDDGQTENVHSISAGLDYPGVGPEHSYWKDTGRVRYESVTDADALAAYATLARQEGILPALESSHAVARALVEAARLGPGKIIVICLSGRGDKDAYEVARLRGEPMS</sequence>
<evidence type="ECO:0000256" key="2">
    <source>
        <dbReference type="ARBA" id="ARBA00004733"/>
    </source>
</evidence>
<accession>L0DA28</accession>
<dbReference type="STRING" id="886293.Sinac_1333"/>
<dbReference type="InterPro" id="IPR001926">
    <property type="entry name" value="TrpB-like_PALP"/>
</dbReference>
<keyword evidence="14" id="KW-1185">Reference proteome</keyword>
<keyword evidence="5 11" id="KW-0028">Amino-acid biosynthesis</keyword>
<dbReference type="EMBL" id="CP003364">
    <property type="protein sequence ID" value="AGA25720.1"/>
    <property type="molecule type" value="Genomic_DNA"/>
</dbReference>
<comment type="similarity">
    <text evidence="3 11">Belongs to the TrpB family.</text>
</comment>
<dbReference type="CDD" id="cd06446">
    <property type="entry name" value="Trp-synth_B"/>
    <property type="match status" value="1"/>
</dbReference>
<dbReference type="HOGENOM" id="CLU_016734_3_1_0"/>
<dbReference type="FunFam" id="3.40.50.1100:FF:000004">
    <property type="entry name" value="Tryptophan synthase beta chain"/>
    <property type="match status" value="1"/>
</dbReference>
<dbReference type="EC" id="4.2.1.20" evidence="11"/>
<gene>
    <name evidence="11" type="primary">trpB</name>
    <name evidence="13" type="ordered locus">Sinac_1333</name>
</gene>
<evidence type="ECO:0000313" key="13">
    <source>
        <dbReference type="EMBL" id="AGA25720.1"/>
    </source>
</evidence>
<comment type="pathway">
    <text evidence="2 11">Amino-acid biosynthesis; L-tryptophan biosynthesis; L-tryptophan from chorismate: step 5/5.</text>
</comment>
<dbReference type="Pfam" id="PF00291">
    <property type="entry name" value="PALP"/>
    <property type="match status" value="1"/>
</dbReference>
<comment type="function">
    <text evidence="11">The beta subunit is responsible for the synthesis of L-tryptophan from indole and L-serine.</text>
</comment>
<evidence type="ECO:0000256" key="10">
    <source>
        <dbReference type="ARBA" id="ARBA00049047"/>
    </source>
</evidence>
<dbReference type="InterPro" id="IPR006653">
    <property type="entry name" value="Trp_synth_b_CS"/>
</dbReference>
<dbReference type="InterPro" id="IPR036052">
    <property type="entry name" value="TrpB-like_PALP_sf"/>
</dbReference>
<keyword evidence="7 11" id="KW-0663">Pyridoxal phosphate</keyword>
<comment type="catalytic activity">
    <reaction evidence="10 11">
        <text>(1S,2R)-1-C-(indol-3-yl)glycerol 3-phosphate + L-serine = D-glyceraldehyde 3-phosphate + L-tryptophan + H2O</text>
        <dbReference type="Rhea" id="RHEA:10532"/>
        <dbReference type="ChEBI" id="CHEBI:15377"/>
        <dbReference type="ChEBI" id="CHEBI:33384"/>
        <dbReference type="ChEBI" id="CHEBI:57912"/>
        <dbReference type="ChEBI" id="CHEBI:58866"/>
        <dbReference type="ChEBI" id="CHEBI:59776"/>
        <dbReference type="EC" id="4.2.1.20"/>
    </reaction>
</comment>
<name>L0DA28_SINAD</name>
<keyword evidence="8 11" id="KW-0057">Aromatic amino acid biosynthesis</keyword>
<evidence type="ECO:0000256" key="11">
    <source>
        <dbReference type="HAMAP-Rule" id="MF_00133"/>
    </source>
</evidence>
<keyword evidence="6 11" id="KW-0822">Tryptophan biosynthesis</keyword>
<dbReference type="OrthoDB" id="9766131at2"/>
<dbReference type="RefSeq" id="WP_015244894.1">
    <property type="nucleotide sequence ID" value="NC_019892.1"/>
</dbReference>
<reference evidence="13 14" key="1">
    <citation type="submission" date="2012-02" db="EMBL/GenBank/DDBJ databases">
        <title>Complete sequence of chromosome of Singulisphaera acidiphila DSM 18658.</title>
        <authorList>
            <consortium name="US DOE Joint Genome Institute (JGI-PGF)"/>
            <person name="Lucas S."/>
            <person name="Copeland A."/>
            <person name="Lapidus A."/>
            <person name="Glavina del Rio T."/>
            <person name="Dalin E."/>
            <person name="Tice H."/>
            <person name="Bruce D."/>
            <person name="Goodwin L."/>
            <person name="Pitluck S."/>
            <person name="Peters L."/>
            <person name="Ovchinnikova G."/>
            <person name="Chertkov O."/>
            <person name="Kyrpides N."/>
            <person name="Mavromatis K."/>
            <person name="Ivanova N."/>
            <person name="Brettin T."/>
            <person name="Detter J.C."/>
            <person name="Han C."/>
            <person name="Larimer F."/>
            <person name="Land M."/>
            <person name="Hauser L."/>
            <person name="Markowitz V."/>
            <person name="Cheng J.-F."/>
            <person name="Hugenholtz P."/>
            <person name="Woyke T."/>
            <person name="Wu D."/>
            <person name="Tindall B."/>
            <person name="Pomrenke H."/>
            <person name="Brambilla E."/>
            <person name="Klenk H.-P."/>
            <person name="Eisen J.A."/>
        </authorList>
    </citation>
    <scope>NUCLEOTIDE SEQUENCE [LARGE SCALE GENOMIC DNA]</scope>
    <source>
        <strain evidence="14">ATCC BAA-1392 / DSM 18658 / VKM B-2454 / MOB10</strain>
    </source>
</reference>
<dbReference type="InterPro" id="IPR023026">
    <property type="entry name" value="Trp_synth_beta/beta-like"/>
</dbReference>
<dbReference type="PROSITE" id="PS00168">
    <property type="entry name" value="TRP_SYNTHASE_BETA"/>
    <property type="match status" value="1"/>
</dbReference>
<dbReference type="SUPFAM" id="SSF53686">
    <property type="entry name" value="Tryptophan synthase beta subunit-like PLP-dependent enzymes"/>
    <property type="match status" value="1"/>
</dbReference>
<dbReference type="Gene3D" id="3.40.50.1100">
    <property type="match status" value="2"/>
</dbReference>
<evidence type="ECO:0000256" key="9">
    <source>
        <dbReference type="ARBA" id="ARBA00023239"/>
    </source>
</evidence>
<feature type="modified residue" description="N6-(pyridoxal phosphate)lysine" evidence="11">
    <location>
        <position position="100"/>
    </location>
</feature>
<feature type="domain" description="Tryptophan synthase beta chain-like PALP" evidence="12">
    <location>
        <begin position="66"/>
        <end position="390"/>
    </location>
</feature>
<evidence type="ECO:0000256" key="1">
    <source>
        <dbReference type="ARBA" id="ARBA00001933"/>
    </source>
</evidence>
<dbReference type="UniPathway" id="UPA00035">
    <property type="reaction ID" value="UER00044"/>
</dbReference>
<keyword evidence="9 11" id="KW-0456">Lyase</keyword>
<evidence type="ECO:0000256" key="4">
    <source>
        <dbReference type="ARBA" id="ARBA00011270"/>
    </source>
</evidence>